<proteinExistence type="predicted"/>
<sequence>MKIQMQRQSLRLRVSEQQLAALRAGEAVENLTRLAPGAVCRQVVTATDDGPACLEISPVVWSLRLPRQALEAYAARLPCREGLGFALPTGDEEVLQVSFEVDVRDSVRHRGTAKRKPAPDGDDERTV</sequence>
<accession>A0ABT3JVM3</accession>
<gene>
    <name evidence="2" type="ORF">OK345_08430</name>
</gene>
<feature type="region of interest" description="Disordered" evidence="1">
    <location>
        <begin position="108"/>
        <end position="127"/>
    </location>
</feature>
<protein>
    <recommendedName>
        <fullName evidence="4">PilZ domain-containing protein</fullName>
    </recommendedName>
</protein>
<evidence type="ECO:0000313" key="3">
    <source>
        <dbReference type="Proteomes" id="UP001209922"/>
    </source>
</evidence>
<evidence type="ECO:0008006" key="4">
    <source>
        <dbReference type="Google" id="ProtNLM"/>
    </source>
</evidence>
<evidence type="ECO:0000256" key="1">
    <source>
        <dbReference type="SAM" id="MobiDB-lite"/>
    </source>
</evidence>
<dbReference type="EMBL" id="JAPCHY010000005">
    <property type="protein sequence ID" value="MCW4472528.1"/>
    <property type="molecule type" value="Genomic_DNA"/>
</dbReference>
<reference evidence="2 3" key="1">
    <citation type="submission" date="2022-10" db="EMBL/GenBank/DDBJ databases">
        <title>Xanthomonas sp. H13-6.</title>
        <authorList>
            <person name="Liu X."/>
            <person name="Deng Z."/>
            <person name="Jiang Y."/>
            <person name="Yu T."/>
            <person name="Ai J."/>
        </authorList>
    </citation>
    <scope>NUCLEOTIDE SEQUENCE [LARGE SCALE GENOMIC DNA]</scope>
    <source>
        <strain evidence="2 3">H13-6</strain>
    </source>
</reference>
<comment type="caution">
    <text evidence="2">The sequence shown here is derived from an EMBL/GenBank/DDBJ whole genome shotgun (WGS) entry which is preliminary data.</text>
</comment>
<keyword evidence="3" id="KW-1185">Reference proteome</keyword>
<dbReference type="RefSeq" id="WP_265127485.1">
    <property type="nucleotide sequence ID" value="NZ_JAPCHY010000005.1"/>
</dbReference>
<dbReference type="Proteomes" id="UP001209922">
    <property type="component" value="Unassembled WGS sequence"/>
</dbReference>
<organism evidence="2 3">
    <name type="scientific">Xanthomonas chitinilytica</name>
    <dbReference type="NCBI Taxonomy" id="2989819"/>
    <lineage>
        <taxon>Bacteria</taxon>
        <taxon>Pseudomonadati</taxon>
        <taxon>Pseudomonadota</taxon>
        <taxon>Gammaproteobacteria</taxon>
        <taxon>Lysobacterales</taxon>
        <taxon>Lysobacteraceae</taxon>
        <taxon>Xanthomonas</taxon>
    </lineage>
</organism>
<evidence type="ECO:0000313" key="2">
    <source>
        <dbReference type="EMBL" id="MCW4472528.1"/>
    </source>
</evidence>
<name>A0ABT3JVM3_9XANT</name>